<dbReference type="PROSITE" id="PS50157">
    <property type="entry name" value="ZINC_FINGER_C2H2_2"/>
    <property type="match status" value="1"/>
</dbReference>
<sequence>MVSDDRGIWRRTIRVTKRILDDSLPDDGLTGHDAISLVLLADIMRFVPGLEMHRFCSSQEFEADLPRYAQMVTPEERCIFDRFVYFMYGVTIDHVSFETTQNMIHFRDLFKKFASKTGGSSTGDGETSSVDQVSADVWSDDRISTDHLELPPALEVLWKPKEIDVRSLDLLLAATLIFGLMLAFLLEWNTSIFINDAMHWWYKEYGDVNTRWSATVARNCLVAATFLAHLKNTDAKLNEIPLDHGLPRIEVPELSAEARQSGLNDTMPSPIPQTCITLGTSPSPCQTWPTFNTPQSLSQTPNDFNTPSALPPSPSPTSSGSGALRTCPYCQTDFANTSSFNQHIRHPPKRCPATVLARHQHTCQHCGRRQTNKANLGKHVQRHCKVLKERARM</sequence>
<keyword evidence="3" id="KW-0472">Membrane</keyword>
<feature type="domain" description="C2H2-type" evidence="4">
    <location>
        <begin position="361"/>
        <end position="383"/>
    </location>
</feature>
<organism evidence="5 6">
    <name type="scientific">Setomelanomma holmii</name>
    <dbReference type="NCBI Taxonomy" id="210430"/>
    <lineage>
        <taxon>Eukaryota</taxon>
        <taxon>Fungi</taxon>
        <taxon>Dikarya</taxon>
        <taxon>Ascomycota</taxon>
        <taxon>Pezizomycotina</taxon>
        <taxon>Dothideomycetes</taxon>
        <taxon>Pleosporomycetidae</taxon>
        <taxon>Pleosporales</taxon>
        <taxon>Pleosporineae</taxon>
        <taxon>Phaeosphaeriaceae</taxon>
        <taxon>Setomelanomma</taxon>
    </lineage>
</organism>
<evidence type="ECO:0000259" key="4">
    <source>
        <dbReference type="PROSITE" id="PS50157"/>
    </source>
</evidence>
<dbReference type="AlphaFoldDB" id="A0A9P4LK78"/>
<keyword evidence="1" id="KW-0862">Zinc</keyword>
<comment type="caution">
    <text evidence="5">The sequence shown here is derived from an EMBL/GenBank/DDBJ whole genome shotgun (WGS) entry which is preliminary data.</text>
</comment>
<dbReference type="InterPro" id="IPR013087">
    <property type="entry name" value="Znf_C2H2_type"/>
</dbReference>
<dbReference type="GO" id="GO:0008270">
    <property type="term" value="F:zinc ion binding"/>
    <property type="evidence" value="ECO:0007669"/>
    <property type="project" value="UniProtKB-KW"/>
</dbReference>
<feature type="compositionally biased region" description="Polar residues" evidence="2">
    <location>
        <begin position="290"/>
        <end position="305"/>
    </location>
</feature>
<keyword evidence="3" id="KW-1133">Transmembrane helix</keyword>
<gene>
    <name evidence="5" type="ORF">EK21DRAFT_92130</name>
</gene>
<protein>
    <recommendedName>
        <fullName evidence="4">C2H2-type domain-containing protein</fullName>
    </recommendedName>
</protein>
<keyword evidence="1" id="KW-0863">Zinc-finger</keyword>
<evidence type="ECO:0000313" key="6">
    <source>
        <dbReference type="Proteomes" id="UP000799777"/>
    </source>
</evidence>
<feature type="transmembrane region" description="Helical" evidence="3">
    <location>
        <begin position="168"/>
        <end position="186"/>
    </location>
</feature>
<keyword evidence="6" id="KW-1185">Reference proteome</keyword>
<evidence type="ECO:0000256" key="1">
    <source>
        <dbReference type="PROSITE-ProRule" id="PRU00042"/>
    </source>
</evidence>
<keyword evidence="3" id="KW-0812">Transmembrane</keyword>
<dbReference type="Gene3D" id="3.30.160.60">
    <property type="entry name" value="Classic Zinc Finger"/>
    <property type="match status" value="1"/>
</dbReference>
<evidence type="ECO:0000313" key="5">
    <source>
        <dbReference type="EMBL" id="KAF2026774.1"/>
    </source>
</evidence>
<evidence type="ECO:0000256" key="2">
    <source>
        <dbReference type="SAM" id="MobiDB-lite"/>
    </source>
</evidence>
<dbReference type="SMART" id="SM00355">
    <property type="entry name" value="ZnF_C2H2"/>
    <property type="match status" value="2"/>
</dbReference>
<feature type="region of interest" description="Disordered" evidence="2">
    <location>
        <begin position="290"/>
        <end position="322"/>
    </location>
</feature>
<name>A0A9P4LK78_9PLEO</name>
<dbReference type="EMBL" id="ML978237">
    <property type="protein sequence ID" value="KAF2026774.1"/>
    <property type="molecule type" value="Genomic_DNA"/>
</dbReference>
<evidence type="ECO:0000256" key="3">
    <source>
        <dbReference type="SAM" id="Phobius"/>
    </source>
</evidence>
<dbReference type="Proteomes" id="UP000799777">
    <property type="component" value="Unassembled WGS sequence"/>
</dbReference>
<reference evidence="5" key="1">
    <citation type="journal article" date="2020" name="Stud. Mycol.">
        <title>101 Dothideomycetes genomes: a test case for predicting lifestyles and emergence of pathogens.</title>
        <authorList>
            <person name="Haridas S."/>
            <person name="Albert R."/>
            <person name="Binder M."/>
            <person name="Bloem J."/>
            <person name="Labutti K."/>
            <person name="Salamov A."/>
            <person name="Andreopoulos B."/>
            <person name="Baker S."/>
            <person name="Barry K."/>
            <person name="Bills G."/>
            <person name="Bluhm B."/>
            <person name="Cannon C."/>
            <person name="Castanera R."/>
            <person name="Culley D."/>
            <person name="Daum C."/>
            <person name="Ezra D."/>
            <person name="Gonzalez J."/>
            <person name="Henrissat B."/>
            <person name="Kuo A."/>
            <person name="Liang C."/>
            <person name="Lipzen A."/>
            <person name="Lutzoni F."/>
            <person name="Magnuson J."/>
            <person name="Mondo S."/>
            <person name="Nolan M."/>
            <person name="Ohm R."/>
            <person name="Pangilinan J."/>
            <person name="Park H.-J."/>
            <person name="Ramirez L."/>
            <person name="Alfaro M."/>
            <person name="Sun H."/>
            <person name="Tritt A."/>
            <person name="Yoshinaga Y."/>
            <person name="Zwiers L.-H."/>
            <person name="Turgeon B."/>
            <person name="Goodwin S."/>
            <person name="Spatafora J."/>
            <person name="Crous P."/>
            <person name="Grigoriev I."/>
        </authorList>
    </citation>
    <scope>NUCLEOTIDE SEQUENCE</scope>
    <source>
        <strain evidence="5">CBS 110217</strain>
    </source>
</reference>
<proteinExistence type="predicted"/>
<keyword evidence="1" id="KW-0479">Metal-binding</keyword>
<accession>A0A9P4LK78</accession>